<dbReference type="Pfam" id="PF00069">
    <property type="entry name" value="Pkinase"/>
    <property type="match status" value="1"/>
</dbReference>
<dbReference type="EMBL" id="JACOOX010000001">
    <property type="protein sequence ID" value="MBC5661607.1"/>
    <property type="molecule type" value="Genomic_DNA"/>
</dbReference>
<name>A0A8I0AHI6_9FIRM</name>
<evidence type="ECO:0000256" key="4">
    <source>
        <dbReference type="ARBA" id="ARBA00022840"/>
    </source>
</evidence>
<evidence type="ECO:0000256" key="1">
    <source>
        <dbReference type="ARBA" id="ARBA00022679"/>
    </source>
</evidence>
<sequence>MTELGTVLDGKYEILKKVGQGGMSIVYLAMDNRLNKQWAVKEIKNDGSKSVETLLKGLEREANILKNVDHPVLPRIVDIINENGTIYVIMDFVEGKPLNEVLKAEGAQKQSDVIEWGRALASALDYLHSMNPPIIYRDMKPSNVMLKPDGSVKLIDFGTAKEYIIENNADTTALGTRGYAAPEQFGDAQGRGIYNTDARTDIYNLGATLYHLVTGKNPCEPPYEIKPIRQWNPMLSSGLEQIIIKCCQSNPNDRYQSCSELLYALDHYNELDNEYRAKAKKKLVTFGVMAGLSLLSVGCAIFGGVKKNEIKEKNYSNKILEAEDALQDNDINGAIKIYKEAIALDESSSDAYLGLLDTYAYYYDMDQNTDTVSENVDSGAKLGVRYVTKYIDKVNADVVYEVAIIYYNEIQDYKAAMQYFNQVNDSANFPDETAQAAYYSAICENKIKKNSNFANSKENLVNFETYNSEELEDTNPSKYVNYLNIASIYVDNLGSDTADMPQRTIALLTEANEKLDENSTALSNALPEDRNVKYYTAQYARILYSVYSYQAKNTNVDAEKETYYLSAIDSLNRYLASIDITDPNLPDTTKKSYVKYMKEEAETYIALEKISDNKDYYDQAEKVYSSAESSMGTVDNAADIYVSHLTYLYDRYSGEYGSNPKRWKQDGIQKIKAVYNAGSKINILVSRGNNEWNSLIVNSAISDIINGNTAVTGSEE</sequence>
<feature type="binding site" evidence="5">
    <location>
        <position position="41"/>
    </location>
    <ligand>
        <name>ATP</name>
        <dbReference type="ChEBI" id="CHEBI:30616"/>
    </ligand>
</feature>
<evidence type="ECO:0000259" key="7">
    <source>
        <dbReference type="PROSITE" id="PS50011"/>
    </source>
</evidence>
<evidence type="ECO:0000313" key="9">
    <source>
        <dbReference type="Proteomes" id="UP000615234"/>
    </source>
</evidence>
<dbReference type="GO" id="GO:0005524">
    <property type="term" value="F:ATP binding"/>
    <property type="evidence" value="ECO:0007669"/>
    <property type="project" value="UniProtKB-UniRule"/>
</dbReference>
<dbReference type="InterPro" id="IPR017441">
    <property type="entry name" value="Protein_kinase_ATP_BS"/>
</dbReference>
<keyword evidence="6" id="KW-1133">Transmembrane helix</keyword>
<dbReference type="PANTHER" id="PTHR43289">
    <property type="entry name" value="MITOGEN-ACTIVATED PROTEIN KINASE KINASE KINASE 20-RELATED"/>
    <property type="match status" value="1"/>
</dbReference>
<evidence type="ECO:0000256" key="2">
    <source>
        <dbReference type="ARBA" id="ARBA00022741"/>
    </source>
</evidence>
<evidence type="ECO:0000256" key="6">
    <source>
        <dbReference type="SAM" id="Phobius"/>
    </source>
</evidence>
<dbReference type="InterPro" id="IPR011990">
    <property type="entry name" value="TPR-like_helical_dom_sf"/>
</dbReference>
<protein>
    <submittedName>
        <fullName evidence="8">Protein kinase</fullName>
    </submittedName>
</protein>
<evidence type="ECO:0000256" key="5">
    <source>
        <dbReference type="PROSITE-ProRule" id="PRU10141"/>
    </source>
</evidence>
<dbReference type="InterPro" id="IPR000719">
    <property type="entry name" value="Prot_kinase_dom"/>
</dbReference>
<reference evidence="8 9" key="1">
    <citation type="submission" date="2020-08" db="EMBL/GenBank/DDBJ databases">
        <title>Genome public.</title>
        <authorList>
            <person name="Liu C."/>
            <person name="Sun Q."/>
        </authorList>
    </citation>
    <scope>NUCLEOTIDE SEQUENCE [LARGE SCALE GENOMIC DNA]</scope>
    <source>
        <strain evidence="8 9">NSJ-10</strain>
    </source>
</reference>
<evidence type="ECO:0000256" key="3">
    <source>
        <dbReference type="ARBA" id="ARBA00022777"/>
    </source>
</evidence>
<keyword evidence="6" id="KW-0472">Membrane</keyword>
<keyword evidence="4 5" id="KW-0067">ATP-binding</keyword>
<keyword evidence="9" id="KW-1185">Reference proteome</keyword>
<comment type="caution">
    <text evidence="8">The sequence shown here is derived from an EMBL/GenBank/DDBJ whole genome shotgun (WGS) entry which is preliminary data.</text>
</comment>
<dbReference type="Proteomes" id="UP000615234">
    <property type="component" value="Unassembled WGS sequence"/>
</dbReference>
<accession>A0A8I0AHI6</accession>
<dbReference type="Gene3D" id="1.10.510.10">
    <property type="entry name" value="Transferase(Phosphotransferase) domain 1"/>
    <property type="match status" value="1"/>
</dbReference>
<dbReference type="InterPro" id="IPR008271">
    <property type="entry name" value="Ser/Thr_kinase_AS"/>
</dbReference>
<evidence type="ECO:0000313" key="8">
    <source>
        <dbReference type="EMBL" id="MBC5661607.1"/>
    </source>
</evidence>
<dbReference type="SUPFAM" id="SSF56112">
    <property type="entry name" value="Protein kinase-like (PK-like)"/>
    <property type="match status" value="1"/>
</dbReference>
<dbReference type="RefSeq" id="WP_186847264.1">
    <property type="nucleotide sequence ID" value="NZ_JACOOX010000001.1"/>
</dbReference>
<dbReference type="InterPro" id="IPR011009">
    <property type="entry name" value="Kinase-like_dom_sf"/>
</dbReference>
<dbReference type="PROSITE" id="PS00108">
    <property type="entry name" value="PROTEIN_KINASE_ST"/>
    <property type="match status" value="1"/>
</dbReference>
<keyword evidence="6" id="KW-0812">Transmembrane</keyword>
<dbReference type="PANTHER" id="PTHR43289:SF34">
    <property type="entry name" value="SERINE_THREONINE-PROTEIN KINASE YBDM-RELATED"/>
    <property type="match status" value="1"/>
</dbReference>
<dbReference type="PROSITE" id="PS50011">
    <property type="entry name" value="PROTEIN_KINASE_DOM"/>
    <property type="match status" value="1"/>
</dbReference>
<proteinExistence type="predicted"/>
<feature type="domain" description="Protein kinase" evidence="7">
    <location>
        <begin position="12"/>
        <end position="271"/>
    </location>
</feature>
<dbReference type="PROSITE" id="PS00107">
    <property type="entry name" value="PROTEIN_KINASE_ATP"/>
    <property type="match status" value="1"/>
</dbReference>
<dbReference type="Gene3D" id="1.25.40.10">
    <property type="entry name" value="Tetratricopeptide repeat domain"/>
    <property type="match status" value="1"/>
</dbReference>
<keyword evidence="2 5" id="KW-0547">Nucleotide-binding</keyword>
<dbReference type="AlphaFoldDB" id="A0A8I0AHI6"/>
<gene>
    <name evidence="8" type="ORF">H8S09_01650</name>
</gene>
<organism evidence="8 9">
    <name type="scientific">Coprococcus hominis</name>
    <name type="common">ex Liu et al. 2022</name>
    <dbReference type="NCBI Taxonomy" id="2763039"/>
    <lineage>
        <taxon>Bacteria</taxon>
        <taxon>Bacillati</taxon>
        <taxon>Bacillota</taxon>
        <taxon>Clostridia</taxon>
        <taxon>Lachnospirales</taxon>
        <taxon>Lachnospiraceae</taxon>
        <taxon>Coprococcus</taxon>
    </lineage>
</organism>
<dbReference type="SMART" id="SM00220">
    <property type="entry name" value="S_TKc"/>
    <property type="match status" value="1"/>
</dbReference>
<dbReference type="Gene3D" id="3.30.200.20">
    <property type="entry name" value="Phosphorylase Kinase, domain 1"/>
    <property type="match status" value="1"/>
</dbReference>
<feature type="transmembrane region" description="Helical" evidence="6">
    <location>
        <begin position="283"/>
        <end position="305"/>
    </location>
</feature>
<keyword evidence="3 8" id="KW-0418">Kinase</keyword>
<keyword evidence="1" id="KW-0808">Transferase</keyword>
<dbReference type="CDD" id="cd14014">
    <property type="entry name" value="STKc_PknB_like"/>
    <property type="match status" value="1"/>
</dbReference>
<dbReference type="GO" id="GO:0004674">
    <property type="term" value="F:protein serine/threonine kinase activity"/>
    <property type="evidence" value="ECO:0007669"/>
    <property type="project" value="TreeGrafter"/>
</dbReference>